<accession>A0A7G1Q991</accession>
<dbReference type="InterPro" id="IPR006626">
    <property type="entry name" value="PbH1"/>
</dbReference>
<dbReference type="RefSeq" id="WP_197745154.1">
    <property type="nucleotide sequence ID" value="NZ_LR778175.1"/>
</dbReference>
<dbReference type="EMBL" id="LR778175">
    <property type="protein sequence ID" value="CAB1275815.1"/>
    <property type="molecule type" value="Genomic_DNA"/>
</dbReference>
<evidence type="ECO:0000313" key="1">
    <source>
        <dbReference type="EMBL" id="CAB1275815.1"/>
    </source>
</evidence>
<dbReference type="InterPro" id="IPR012334">
    <property type="entry name" value="Pectin_lyas_fold"/>
</dbReference>
<dbReference type="SMART" id="SM00710">
    <property type="entry name" value="PbH1"/>
    <property type="match status" value="7"/>
</dbReference>
<dbReference type="KEGG" id="ntg:NSCAC_0856"/>
<keyword evidence="2" id="KW-1185">Reference proteome</keyword>
<evidence type="ECO:0000313" key="2">
    <source>
        <dbReference type="Proteomes" id="UP000516072"/>
    </source>
</evidence>
<sequence>MKKLIDILTVKSFLLFQTLFFTAYQTIAAESCSENAIPIISSWTHTANPDQSLLFIGDLFPLDSEINFEGSDNAHFSGKTQWVDKTHILVTLPNSIKKDIYSLRIGKDNCWSIPVFINAPELWWNYPAIPKPNEKVRLFGRNLAYLENSHPAVYLQSTDHPEISKWINASVQNQYALTFKWPNDITSGQWQIRVATASKVQRGWSDPLVIEVNPAVNEVINKIQVSNIADLLNTISQLSHTKDKTEIHLAAGAYELGKTLFIPENIQLVGAGKEKTILKIVKDLHSIKGLVGEGLPFSKGIEQSPIELYNIGSVAKTAILVAGSNSGLSNLALIGNKSTQIGISISGTVKNPLHNIKLSEIKISHLSKKGVELSLEAILARYVHGLEIKDSTLYGNGAAIFLEHISDSAIVNNQVTGLSEGVIYTREGIVKHCIIEGNTYLPTQVENLSGVRAIYMSTQYGSVYENYIANNKGAHFHPPKGTEQDRGEAILIESSLSHPYYGTPAKVGNNFIVLPDKEVDWQALNNKEKRGTLPSGYFIIVVSGRGQGQIRQVLSLEDRTLHLSKPWVVNPDENSIIVISEAVYRNLILNNKISDSLSGIQLWITGADNIIAGNELSDTKREGILLYGELGRKPSEFKLNPKQDDLSYPFGNLHRAGYNSGIGVSYFNEVHNNKVINSKIGISIAVDDFRTRVGGIAFPISVGNKVWNNQIDTTSKEGITVGLRGSPVGSIKNKGYSLLGNIIEQNIVKNIPKTYNSDMRSQASVLRENIFYLKSKELLKNIKESELPILNLKDSISIQENNIIK</sequence>
<dbReference type="Proteomes" id="UP000516072">
    <property type="component" value="Chromosome"/>
</dbReference>
<dbReference type="SUPFAM" id="SSF51126">
    <property type="entry name" value="Pectin lyase-like"/>
    <property type="match status" value="2"/>
</dbReference>
<evidence type="ECO:0008006" key="3">
    <source>
        <dbReference type="Google" id="ProtNLM"/>
    </source>
</evidence>
<organism evidence="1 2">
    <name type="scientific">Candidatus Nitrosacidococcus tergens</name>
    <dbReference type="NCBI Taxonomy" id="553981"/>
    <lineage>
        <taxon>Bacteria</taxon>
        <taxon>Pseudomonadati</taxon>
        <taxon>Pseudomonadota</taxon>
        <taxon>Gammaproteobacteria</taxon>
        <taxon>Chromatiales</taxon>
        <taxon>Chromatiaceae</taxon>
        <taxon>Candidatus Nitrosacidococcus</taxon>
    </lineage>
</organism>
<name>A0A7G1Q991_9GAMM</name>
<protein>
    <recommendedName>
        <fullName evidence="3">Right handed beta helix domain-containing protein</fullName>
    </recommendedName>
</protein>
<dbReference type="AlphaFoldDB" id="A0A7G1Q991"/>
<proteinExistence type="predicted"/>
<dbReference type="InterPro" id="IPR011050">
    <property type="entry name" value="Pectin_lyase_fold/virulence"/>
</dbReference>
<gene>
    <name evidence="1" type="ORF">NSCAC_0856</name>
</gene>
<reference evidence="1 2" key="1">
    <citation type="submission" date="2020-03" db="EMBL/GenBank/DDBJ databases">
        <authorList>
            <person name="Picone N."/>
        </authorList>
    </citation>
    <scope>NUCLEOTIDE SEQUENCE [LARGE SCALE GENOMIC DNA]</scope>
    <source>
        <strain evidence="1">NSCAC1</strain>
    </source>
</reference>
<dbReference type="Gene3D" id="2.160.20.10">
    <property type="entry name" value="Single-stranded right-handed beta-helix, Pectin lyase-like"/>
    <property type="match status" value="1"/>
</dbReference>